<feature type="signal peptide" evidence="1">
    <location>
        <begin position="1"/>
        <end position="23"/>
    </location>
</feature>
<evidence type="ECO:0000256" key="1">
    <source>
        <dbReference type="SAM" id="SignalP"/>
    </source>
</evidence>
<gene>
    <name evidence="2" type="ORF">SAMN05444159_7537</name>
</gene>
<dbReference type="EMBL" id="LT670844">
    <property type="protein sequence ID" value="SHM04894.1"/>
    <property type="molecule type" value="Genomic_DNA"/>
</dbReference>
<sequence length="111" mass="12163">MRAVVFRLIFAAAVAFTICAAHAEGEREGVPFRPLVQKPSPQLVSKFQHWRLKFKEGKEIDAPEKGAFSSYYMQATGGTARLVNDLATSAAVKLTPVANRIRYVPATDPGE</sequence>
<evidence type="ECO:0000313" key="3">
    <source>
        <dbReference type="Proteomes" id="UP000189935"/>
    </source>
</evidence>
<keyword evidence="1" id="KW-0732">Signal</keyword>
<name>A0A1M7FLG2_9BRAD</name>
<dbReference type="Proteomes" id="UP000189935">
    <property type="component" value="Chromosome I"/>
</dbReference>
<proteinExistence type="predicted"/>
<accession>A0A1M7FLG2</accession>
<dbReference type="AlphaFoldDB" id="A0A1M7FLG2"/>
<organism evidence="2 3">
    <name type="scientific">Bradyrhizobium lablabi</name>
    <dbReference type="NCBI Taxonomy" id="722472"/>
    <lineage>
        <taxon>Bacteria</taxon>
        <taxon>Pseudomonadati</taxon>
        <taxon>Pseudomonadota</taxon>
        <taxon>Alphaproteobacteria</taxon>
        <taxon>Hyphomicrobiales</taxon>
        <taxon>Nitrobacteraceae</taxon>
        <taxon>Bradyrhizobium</taxon>
    </lineage>
</organism>
<evidence type="ECO:0000313" key="2">
    <source>
        <dbReference type="EMBL" id="SHM04894.1"/>
    </source>
</evidence>
<reference evidence="2 3" key="1">
    <citation type="submission" date="2016-11" db="EMBL/GenBank/DDBJ databases">
        <authorList>
            <person name="Jaros S."/>
            <person name="Januszkiewicz K."/>
            <person name="Wedrychowicz H."/>
        </authorList>
    </citation>
    <scope>NUCLEOTIDE SEQUENCE [LARGE SCALE GENOMIC DNA]</scope>
    <source>
        <strain evidence="2 3">GAS499</strain>
    </source>
</reference>
<protein>
    <submittedName>
        <fullName evidence="2">Uncharacterized protein</fullName>
    </submittedName>
</protein>
<feature type="chain" id="PRO_5012409984" evidence="1">
    <location>
        <begin position="24"/>
        <end position="111"/>
    </location>
</feature>